<dbReference type="RefSeq" id="XP_001433752.1">
    <property type="nucleotide sequence ID" value="XM_001433715.1"/>
</dbReference>
<protein>
    <submittedName>
        <fullName evidence="2">Uncharacterized protein</fullName>
    </submittedName>
</protein>
<gene>
    <name evidence="2" type="ORF">GSPATT00035484001</name>
</gene>
<organism evidence="2 3">
    <name type="scientific">Paramecium tetraurelia</name>
    <dbReference type="NCBI Taxonomy" id="5888"/>
    <lineage>
        <taxon>Eukaryota</taxon>
        <taxon>Sar</taxon>
        <taxon>Alveolata</taxon>
        <taxon>Ciliophora</taxon>
        <taxon>Intramacronucleata</taxon>
        <taxon>Oligohymenophorea</taxon>
        <taxon>Peniculida</taxon>
        <taxon>Parameciidae</taxon>
        <taxon>Paramecium</taxon>
    </lineage>
</organism>
<feature type="region of interest" description="Disordered" evidence="1">
    <location>
        <begin position="178"/>
        <end position="198"/>
    </location>
</feature>
<dbReference type="KEGG" id="ptm:GSPATT00035484001"/>
<dbReference type="OrthoDB" id="10283254at2759"/>
<dbReference type="AlphaFoldDB" id="A0C6D8"/>
<evidence type="ECO:0000256" key="1">
    <source>
        <dbReference type="SAM" id="MobiDB-lite"/>
    </source>
</evidence>
<dbReference type="EMBL" id="CT868044">
    <property type="protein sequence ID" value="CAK66355.1"/>
    <property type="molecule type" value="Genomic_DNA"/>
</dbReference>
<proteinExistence type="predicted"/>
<reference evidence="2 3" key="1">
    <citation type="journal article" date="2006" name="Nature">
        <title>Global trends of whole-genome duplications revealed by the ciliate Paramecium tetraurelia.</title>
        <authorList>
            <consortium name="Genoscope"/>
            <person name="Aury J.-M."/>
            <person name="Jaillon O."/>
            <person name="Duret L."/>
            <person name="Noel B."/>
            <person name="Jubin C."/>
            <person name="Porcel B.M."/>
            <person name="Segurens B."/>
            <person name="Daubin V."/>
            <person name="Anthouard V."/>
            <person name="Aiach N."/>
            <person name="Arnaiz O."/>
            <person name="Billaut A."/>
            <person name="Beisson J."/>
            <person name="Blanc I."/>
            <person name="Bouhouche K."/>
            <person name="Camara F."/>
            <person name="Duharcourt S."/>
            <person name="Guigo R."/>
            <person name="Gogendeau D."/>
            <person name="Katinka M."/>
            <person name="Keller A.-M."/>
            <person name="Kissmehl R."/>
            <person name="Klotz C."/>
            <person name="Koll F."/>
            <person name="Le Moue A."/>
            <person name="Lepere C."/>
            <person name="Malinsky S."/>
            <person name="Nowacki M."/>
            <person name="Nowak J.K."/>
            <person name="Plattner H."/>
            <person name="Poulain J."/>
            <person name="Ruiz F."/>
            <person name="Serrano V."/>
            <person name="Zagulski M."/>
            <person name="Dessen P."/>
            <person name="Betermier M."/>
            <person name="Weissenbach J."/>
            <person name="Scarpelli C."/>
            <person name="Schachter V."/>
            <person name="Sperling L."/>
            <person name="Meyer E."/>
            <person name="Cohen J."/>
            <person name="Wincker P."/>
        </authorList>
    </citation>
    <scope>NUCLEOTIDE SEQUENCE [LARGE SCALE GENOMIC DNA]</scope>
    <source>
        <strain evidence="2 3">Stock d4-2</strain>
    </source>
</reference>
<accession>A0C6D8</accession>
<dbReference type="GeneID" id="5019537"/>
<dbReference type="HOGENOM" id="CLU_1380467_0_0_1"/>
<dbReference type="Proteomes" id="UP000000600">
    <property type="component" value="Unassembled WGS sequence"/>
</dbReference>
<keyword evidence="3" id="KW-1185">Reference proteome</keyword>
<dbReference type="InParanoid" id="A0C6D8"/>
<evidence type="ECO:0000313" key="2">
    <source>
        <dbReference type="EMBL" id="CAK66355.1"/>
    </source>
</evidence>
<evidence type="ECO:0000313" key="3">
    <source>
        <dbReference type="Proteomes" id="UP000000600"/>
    </source>
</evidence>
<name>A0C6D8_PARTE</name>
<sequence>MRCEFIQAQSQQIYQKISPLLKPTSDVYNYTKALIYLGTNKIEDDWSAAKLNFDQAINRILQGNTDKKNYLFCEKMLLKSFNKQTQIGKDLYSLLTNCLNFCKKENRIKRSKSGQTTSKVYDHNLINNQTKIGVLVKSFKEEYQKMIETRPSLKSKMAEERVNRHIEQIKEKIKRTNKTSYFISPKKEQQEKAQSLNK</sequence>
<dbReference type="OMA" id="MRCEFIQ"/>